<keyword evidence="3" id="KW-1185">Reference proteome</keyword>
<accession>A0A931APT2</accession>
<proteinExistence type="predicted"/>
<evidence type="ECO:0000313" key="3">
    <source>
        <dbReference type="Proteomes" id="UP000605361"/>
    </source>
</evidence>
<name>A0A931APT2_9ACTN</name>
<keyword evidence="1" id="KW-0812">Transmembrane</keyword>
<comment type="caution">
    <text evidence="2">The sequence shown here is derived from an EMBL/GenBank/DDBJ whole genome shotgun (WGS) entry which is preliminary data.</text>
</comment>
<keyword evidence="1" id="KW-0472">Membrane</keyword>
<dbReference type="RefSeq" id="WP_195903047.1">
    <property type="nucleotide sequence ID" value="NZ_JADOGI010000373.1"/>
</dbReference>
<gene>
    <name evidence="2" type="ORF">ITP53_52840</name>
</gene>
<keyword evidence="1" id="KW-1133">Transmembrane helix</keyword>
<organism evidence="2 3">
    <name type="scientific">Nonomuraea cypriaca</name>
    <dbReference type="NCBI Taxonomy" id="1187855"/>
    <lineage>
        <taxon>Bacteria</taxon>
        <taxon>Bacillati</taxon>
        <taxon>Actinomycetota</taxon>
        <taxon>Actinomycetes</taxon>
        <taxon>Streptosporangiales</taxon>
        <taxon>Streptosporangiaceae</taxon>
        <taxon>Nonomuraea</taxon>
    </lineage>
</organism>
<feature type="transmembrane region" description="Helical" evidence="1">
    <location>
        <begin position="12"/>
        <end position="31"/>
    </location>
</feature>
<sequence>MKAGRWRVRAWHVVVAVAVVVVAVAGFAFWARGAQGPGLEGTWTGSAEHFTAKRIFPIEVRFKSGGGAMRWGADLRCSGRLGSTPSVMEFVLVQVVGEECYPGSLQMFPTSDANQMAIEVTREGEDEVTYSGKVARTS</sequence>
<evidence type="ECO:0000313" key="2">
    <source>
        <dbReference type="EMBL" id="MBF8194215.1"/>
    </source>
</evidence>
<dbReference type="Proteomes" id="UP000605361">
    <property type="component" value="Unassembled WGS sequence"/>
</dbReference>
<reference evidence="2" key="1">
    <citation type="submission" date="2020-11" db="EMBL/GenBank/DDBJ databases">
        <title>Whole-genome analyses of Nonomuraea sp. K274.</title>
        <authorList>
            <person name="Veyisoglu A."/>
        </authorList>
    </citation>
    <scope>NUCLEOTIDE SEQUENCE</scope>
    <source>
        <strain evidence="2">K274</strain>
    </source>
</reference>
<dbReference type="EMBL" id="JADOGI010000373">
    <property type="protein sequence ID" value="MBF8194215.1"/>
    <property type="molecule type" value="Genomic_DNA"/>
</dbReference>
<protein>
    <submittedName>
        <fullName evidence="2">Uncharacterized protein</fullName>
    </submittedName>
</protein>
<evidence type="ECO:0000256" key="1">
    <source>
        <dbReference type="SAM" id="Phobius"/>
    </source>
</evidence>
<dbReference type="AlphaFoldDB" id="A0A931APT2"/>